<dbReference type="EMBL" id="CP001649">
    <property type="protein sequence ID" value="ACS80469.1"/>
    <property type="molecule type" value="Genomic_DNA"/>
</dbReference>
<reference evidence="4 5" key="1">
    <citation type="submission" date="2009-06" db="EMBL/GenBank/DDBJ databases">
        <title>Complete sequence of Desulfovibrio salexigens DSM 2638.</title>
        <authorList>
            <consortium name="US DOE Joint Genome Institute"/>
            <person name="Lucas S."/>
            <person name="Copeland A."/>
            <person name="Lapidus A."/>
            <person name="Glavina del Rio T."/>
            <person name="Tice H."/>
            <person name="Bruce D."/>
            <person name="Goodwin L."/>
            <person name="Pitluck S."/>
            <person name="Munk A.C."/>
            <person name="Brettin T."/>
            <person name="Detter J.C."/>
            <person name="Han C."/>
            <person name="Tapia R."/>
            <person name="Larimer F."/>
            <person name="Land M."/>
            <person name="Hauser L."/>
            <person name="Kyrpides N."/>
            <person name="Anderson I."/>
            <person name="Wall J.D."/>
            <person name="Arkin A.P."/>
            <person name="Dehal P."/>
            <person name="Chivian D."/>
            <person name="Giles B."/>
            <person name="Hazen T.C."/>
        </authorList>
    </citation>
    <scope>NUCLEOTIDE SEQUENCE [LARGE SCALE GENOMIC DNA]</scope>
    <source>
        <strain evidence="5">ATCC 14822 / DSM 2638 / NCIMB 8403 / VKM B-1763</strain>
    </source>
</reference>
<dbReference type="InterPro" id="IPR036866">
    <property type="entry name" value="RibonucZ/Hydroxyglut_hydro"/>
</dbReference>
<evidence type="ECO:0000313" key="4">
    <source>
        <dbReference type="EMBL" id="ACS80469.1"/>
    </source>
</evidence>
<dbReference type="HOGENOM" id="CLU_009673_5_2_7"/>
<dbReference type="InterPro" id="IPR050698">
    <property type="entry name" value="MBL"/>
</dbReference>
<proteinExistence type="predicted"/>
<dbReference type="PANTHER" id="PTHR11203:SF37">
    <property type="entry name" value="INTEGRATOR COMPLEX SUBUNIT 11"/>
    <property type="match status" value="1"/>
</dbReference>
<dbReference type="Pfam" id="PF10996">
    <property type="entry name" value="Beta-Casp"/>
    <property type="match status" value="1"/>
</dbReference>
<dbReference type="Proteomes" id="UP000002601">
    <property type="component" value="Chromosome"/>
</dbReference>
<evidence type="ECO:0000313" key="5">
    <source>
        <dbReference type="Proteomes" id="UP000002601"/>
    </source>
</evidence>
<dbReference type="InterPro" id="IPR022712">
    <property type="entry name" value="Beta_Casp"/>
</dbReference>
<evidence type="ECO:0000256" key="1">
    <source>
        <dbReference type="ARBA" id="ARBA00022801"/>
    </source>
</evidence>
<evidence type="ECO:0000259" key="2">
    <source>
        <dbReference type="SMART" id="SM00849"/>
    </source>
</evidence>
<dbReference type="InterPro" id="IPR011108">
    <property type="entry name" value="RMMBL"/>
</dbReference>
<dbReference type="SUPFAM" id="SSF56281">
    <property type="entry name" value="Metallo-hydrolase/oxidoreductase"/>
    <property type="match status" value="1"/>
</dbReference>
<dbReference type="Gene3D" id="3.60.15.10">
    <property type="entry name" value="Ribonuclease Z/Hydroxyacylglutathione hydrolase-like"/>
    <property type="match status" value="1"/>
</dbReference>
<dbReference type="CDD" id="cd16295">
    <property type="entry name" value="TTHA0252-CPSF-like_MBL-fold"/>
    <property type="match status" value="1"/>
</dbReference>
<dbReference type="STRING" id="526222.Desal_2413"/>
<dbReference type="GO" id="GO:0004521">
    <property type="term" value="F:RNA endonuclease activity"/>
    <property type="evidence" value="ECO:0007669"/>
    <property type="project" value="TreeGrafter"/>
</dbReference>
<name>C6BXG3_MARSD</name>
<dbReference type="RefSeq" id="WP_015852285.1">
    <property type="nucleotide sequence ID" value="NC_012881.1"/>
</dbReference>
<dbReference type="SMART" id="SM01027">
    <property type="entry name" value="Beta-Casp"/>
    <property type="match status" value="1"/>
</dbReference>
<evidence type="ECO:0000259" key="3">
    <source>
        <dbReference type="SMART" id="SM01027"/>
    </source>
</evidence>
<gene>
    <name evidence="4" type="ordered locus">Desal_2413</name>
</gene>
<sequence length="535" mass="60053">MKITFMGAAKTVTGSCYIIETENTRFAVDCGLHQGNAEIEKRNRGIAEYDPKNLDFILITHAHIDHTGLLPAAVRAGFKGPIYMTTPTRDLLDIMLLDSAYIQEMETEWANRKRLRKGMSPISPIYQQDDALKTVPLMRTVQYGASFDPSEDVTVNFKDAGHILGSAFIELWIKEGGETTKVVFSGDLGHKDQLIVRNPSIIEKADYLLMESTYGDRNHKDSSNSLNELAEAIKWSYERGGKVVIPAFAVERSQQLIYTLHLLYKDGKLPADMPVYLDSPLAIRATEIFRNHPEFFDLDTKELMHNGDDPLSLPNLKFTLTTEESQAINNTEGPAIIISASGMANAGRIKHHLRHNIWRKDSSVVFVGYQGVGTPGRKLVNGADSITIFGEKLAVEAKIFTINGFSGHAGQDEMIDWLKHFDSPAMKVILTHGEPKGQKVLAGLIKQELGYKVHIADYREELMLVPGGEMQPVVKGKPAKPEIDWDFLLKDSEKLFTEFRNRLDKVQAQSFLSQTELRDRLLEINRQVVELISEL</sequence>
<dbReference type="AlphaFoldDB" id="C6BXG3"/>
<keyword evidence="1" id="KW-0378">Hydrolase</keyword>
<dbReference type="GO" id="GO:0016787">
    <property type="term" value="F:hydrolase activity"/>
    <property type="evidence" value="ECO:0007669"/>
    <property type="project" value="UniProtKB-KW"/>
</dbReference>
<dbReference type="eggNOG" id="COG1236">
    <property type="taxonomic scope" value="Bacteria"/>
</dbReference>
<dbReference type="PANTHER" id="PTHR11203">
    <property type="entry name" value="CLEAVAGE AND POLYADENYLATION SPECIFICITY FACTOR FAMILY MEMBER"/>
    <property type="match status" value="1"/>
</dbReference>
<keyword evidence="5" id="KW-1185">Reference proteome</keyword>
<dbReference type="Gene3D" id="3.40.50.10890">
    <property type="match status" value="1"/>
</dbReference>
<feature type="domain" description="Beta-Casp" evidence="3">
    <location>
        <begin position="253"/>
        <end position="379"/>
    </location>
</feature>
<dbReference type="Pfam" id="PF00753">
    <property type="entry name" value="Lactamase_B"/>
    <property type="match status" value="1"/>
</dbReference>
<dbReference type="OrthoDB" id="9803916at2"/>
<feature type="domain" description="Metallo-beta-lactamase" evidence="2">
    <location>
        <begin position="13"/>
        <end position="248"/>
    </location>
</feature>
<dbReference type="KEGG" id="dsa:Desal_2413"/>
<accession>C6BXG3</accession>
<dbReference type="Pfam" id="PF07521">
    <property type="entry name" value="RMMBL"/>
    <property type="match status" value="1"/>
</dbReference>
<organism evidence="4 5">
    <name type="scientific">Maridesulfovibrio salexigens (strain ATCC 14822 / DSM 2638 / NCIMB 8403 / VKM B-1763)</name>
    <name type="common">Desulfovibrio salexigens</name>
    <dbReference type="NCBI Taxonomy" id="526222"/>
    <lineage>
        <taxon>Bacteria</taxon>
        <taxon>Pseudomonadati</taxon>
        <taxon>Thermodesulfobacteriota</taxon>
        <taxon>Desulfovibrionia</taxon>
        <taxon>Desulfovibrionales</taxon>
        <taxon>Desulfovibrionaceae</taxon>
        <taxon>Maridesulfovibrio</taxon>
    </lineage>
</organism>
<protein>
    <submittedName>
        <fullName evidence="4">Beta-lactamase domain protein</fullName>
    </submittedName>
</protein>
<dbReference type="SMART" id="SM00849">
    <property type="entry name" value="Lactamase_B"/>
    <property type="match status" value="1"/>
</dbReference>
<dbReference type="InterPro" id="IPR001279">
    <property type="entry name" value="Metallo-B-lactamas"/>
</dbReference>